<accession>A0A4Y7K9C4</accession>
<feature type="domain" description="Transposase-associated" evidence="1">
    <location>
        <begin position="159"/>
        <end position="216"/>
    </location>
</feature>
<dbReference type="EMBL" id="CM010721">
    <property type="protein sequence ID" value="RZC68595.1"/>
    <property type="molecule type" value="Genomic_DNA"/>
</dbReference>
<dbReference type="InterPro" id="IPR029480">
    <property type="entry name" value="Transpos_assoc"/>
</dbReference>
<name>A0A4Y7K9C4_PAPSO</name>
<sequence>MDFQEFASNSFGNDIDVYLQPIMEELKELWGFGGKTYDPALAMLSRRSTKRQLELPRKKTQPAKTMEESCGLNEVGLELHYWNWEFNPAVVPGIGYAVHVLPMQTAADYMYLSHSPSQFLYVEIGIPPKVHLEAAAQIRFKEITLAFSMDFEEDETIDKSWLELPRNHLDYEAGVKNFMKFGCRDLELGEEIWCPCRKCNNKNLLKPSKAEAHIMWKRTCST</sequence>
<dbReference type="AlphaFoldDB" id="A0A4Y7K9C4"/>
<dbReference type="Pfam" id="PF13963">
    <property type="entry name" value="Transpos_assoc"/>
    <property type="match status" value="1"/>
</dbReference>
<evidence type="ECO:0000313" key="2">
    <source>
        <dbReference type="EMBL" id="RZC68595.1"/>
    </source>
</evidence>
<dbReference type="Gramene" id="RZC68595">
    <property type="protein sequence ID" value="RZC68595"/>
    <property type="gene ID" value="C5167_031823"/>
</dbReference>
<proteinExistence type="predicted"/>
<evidence type="ECO:0000259" key="1">
    <source>
        <dbReference type="Pfam" id="PF13963"/>
    </source>
</evidence>
<gene>
    <name evidence="2" type="ORF">C5167_031823</name>
</gene>
<protein>
    <recommendedName>
        <fullName evidence="1">Transposase-associated domain-containing protein</fullName>
    </recommendedName>
</protein>
<organism evidence="2 3">
    <name type="scientific">Papaver somniferum</name>
    <name type="common">Opium poppy</name>
    <dbReference type="NCBI Taxonomy" id="3469"/>
    <lineage>
        <taxon>Eukaryota</taxon>
        <taxon>Viridiplantae</taxon>
        <taxon>Streptophyta</taxon>
        <taxon>Embryophyta</taxon>
        <taxon>Tracheophyta</taxon>
        <taxon>Spermatophyta</taxon>
        <taxon>Magnoliopsida</taxon>
        <taxon>Ranunculales</taxon>
        <taxon>Papaveraceae</taxon>
        <taxon>Papaveroideae</taxon>
        <taxon>Papaver</taxon>
    </lineage>
</organism>
<reference evidence="2 3" key="1">
    <citation type="journal article" date="2018" name="Science">
        <title>The opium poppy genome and morphinan production.</title>
        <authorList>
            <person name="Guo L."/>
            <person name="Winzer T."/>
            <person name="Yang X."/>
            <person name="Li Y."/>
            <person name="Ning Z."/>
            <person name="He Z."/>
            <person name="Teodor R."/>
            <person name="Lu Y."/>
            <person name="Bowser T.A."/>
            <person name="Graham I.A."/>
            <person name="Ye K."/>
        </authorList>
    </citation>
    <scope>NUCLEOTIDE SEQUENCE [LARGE SCALE GENOMIC DNA]</scope>
    <source>
        <strain evidence="3">cv. HN1</strain>
        <tissue evidence="2">Leaves</tissue>
    </source>
</reference>
<evidence type="ECO:0000313" key="3">
    <source>
        <dbReference type="Proteomes" id="UP000316621"/>
    </source>
</evidence>
<dbReference type="Proteomes" id="UP000316621">
    <property type="component" value="Chromosome 7"/>
</dbReference>
<keyword evidence="3" id="KW-1185">Reference proteome</keyword>